<reference evidence="2" key="1">
    <citation type="submission" date="2020-06" db="EMBL/GenBank/DDBJ databases">
        <authorList>
            <person name="Li T."/>
            <person name="Hu X."/>
            <person name="Zhang T."/>
            <person name="Song X."/>
            <person name="Zhang H."/>
            <person name="Dai N."/>
            <person name="Sheng W."/>
            <person name="Hou X."/>
            <person name="Wei L."/>
        </authorList>
    </citation>
    <scope>NUCLEOTIDE SEQUENCE</scope>
    <source>
        <strain evidence="2">KEN1</strain>
        <tissue evidence="2">Leaf</tissue>
    </source>
</reference>
<feature type="region of interest" description="Disordered" evidence="1">
    <location>
        <begin position="1"/>
        <end position="27"/>
    </location>
</feature>
<comment type="caution">
    <text evidence="2">The sequence shown here is derived from an EMBL/GenBank/DDBJ whole genome shotgun (WGS) entry which is preliminary data.</text>
</comment>
<name>A0AAW2Y062_9LAMI</name>
<accession>A0AAW2Y062</accession>
<dbReference type="AlphaFoldDB" id="A0AAW2Y062"/>
<protein>
    <submittedName>
        <fullName evidence="2">Uncharacterized protein</fullName>
    </submittedName>
</protein>
<reference evidence="2" key="2">
    <citation type="journal article" date="2024" name="Plant">
        <title>Genomic evolution and insights into agronomic trait innovations of Sesamum species.</title>
        <authorList>
            <person name="Miao H."/>
            <person name="Wang L."/>
            <person name="Qu L."/>
            <person name="Liu H."/>
            <person name="Sun Y."/>
            <person name="Le M."/>
            <person name="Wang Q."/>
            <person name="Wei S."/>
            <person name="Zheng Y."/>
            <person name="Lin W."/>
            <person name="Duan Y."/>
            <person name="Cao H."/>
            <person name="Xiong S."/>
            <person name="Wang X."/>
            <person name="Wei L."/>
            <person name="Li C."/>
            <person name="Ma Q."/>
            <person name="Ju M."/>
            <person name="Zhao R."/>
            <person name="Li G."/>
            <person name="Mu C."/>
            <person name="Tian Q."/>
            <person name="Mei H."/>
            <person name="Zhang T."/>
            <person name="Gao T."/>
            <person name="Zhang H."/>
        </authorList>
    </citation>
    <scope>NUCLEOTIDE SEQUENCE</scope>
    <source>
        <strain evidence="2">KEN1</strain>
    </source>
</reference>
<dbReference type="PANTHER" id="PTHR33240:SF15">
    <property type="entry name" value="GAG-PRO-LIKE PROTEIN"/>
    <property type="match status" value="1"/>
</dbReference>
<evidence type="ECO:0000313" key="2">
    <source>
        <dbReference type="EMBL" id="KAL0458806.1"/>
    </source>
</evidence>
<organism evidence="2">
    <name type="scientific">Sesamum latifolium</name>
    <dbReference type="NCBI Taxonomy" id="2727402"/>
    <lineage>
        <taxon>Eukaryota</taxon>
        <taxon>Viridiplantae</taxon>
        <taxon>Streptophyta</taxon>
        <taxon>Embryophyta</taxon>
        <taxon>Tracheophyta</taxon>
        <taxon>Spermatophyta</taxon>
        <taxon>Magnoliopsida</taxon>
        <taxon>eudicotyledons</taxon>
        <taxon>Gunneridae</taxon>
        <taxon>Pentapetalae</taxon>
        <taxon>asterids</taxon>
        <taxon>lamiids</taxon>
        <taxon>Lamiales</taxon>
        <taxon>Pedaliaceae</taxon>
        <taxon>Sesamum</taxon>
    </lineage>
</organism>
<gene>
    <name evidence="2" type="ORF">Slati_0507800</name>
</gene>
<evidence type="ECO:0000256" key="1">
    <source>
        <dbReference type="SAM" id="MobiDB-lite"/>
    </source>
</evidence>
<dbReference type="PANTHER" id="PTHR33240">
    <property type="entry name" value="OS08G0508500 PROTEIN"/>
    <property type="match status" value="1"/>
</dbReference>
<dbReference type="CDD" id="cd00303">
    <property type="entry name" value="retropepsin_like"/>
    <property type="match status" value="1"/>
</dbReference>
<dbReference type="InterPro" id="IPR021109">
    <property type="entry name" value="Peptidase_aspartic_dom_sf"/>
</dbReference>
<proteinExistence type="predicted"/>
<sequence length="382" mass="43131">MEDAQASKRERRGEKRKENKDEGPSKKLKIDFKDKKPAWQRINTVYTLLTVPITQVLMVVEGKGLLSRLRFYKDGSQRSKSDKFCHFHNHYGHTTEECRHLKNKIERLVQNGYLQEYICWEKARGTGPYQKYEIDKDKVGKNISPESPIKEVPRSSTNGKAEVSDPPKKRVIKMIVGGPAGGDSQKARKAQIQKAYGTAIREVMDAELIEDTPLIQFEQEKQRGPKTQGNDTLVITALLANYEVGRVFIDSGSSADILIGEVYDQMQLRDIPLDTVDTSLYGFTGEVVHPRGMISLPLSLGTTPLRKMCLLKFFVVDIPSAYNVILGRPTLNAFRVVISTYHMKIKFPVNGGVGEVQADTIQARRCYVKVIKKGKKRGLDET</sequence>
<feature type="region of interest" description="Disordered" evidence="1">
    <location>
        <begin position="140"/>
        <end position="166"/>
    </location>
</feature>
<dbReference type="Gene3D" id="2.40.70.10">
    <property type="entry name" value="Acid Proteases"/>
    <property type="match status" value="1"/>
</dbReference>
<dbReference type="EMBL" id="JACGWN010000002">
    <property type="protein sequence ID" value="KAL0458806.1"/>
    <property type="molecule type" value="Genomic_DNA"/>
</dbReference>